<feature type="transmembrane region" description="Helical" evidence="6">
    <location>
        <begin position="392"/>
        <end position="411"/>
    </location>
</feature>
<dbReference type="InterPro" id="IPR002797">
    <property type="entry name" value="Polysacc_synth"/>
</dbReference>
<evidence type="ECO:0000313" key="7">
    <source>
        <dbReference type="EMBL" id="AOW11045.1"/>
    </source>
</evidence>
<evidence type="ECO:0000256" key="3">
    <source>
        <dbReference type="ARBA" id="ARBA00022692"/>
    </source>
</evidence>
<keyword evidence="8" id="KW-1185">Reference proteome</keyword>
<dbReference type="PANTHER" id="PTHR30250:SF11">
    <property type="entry name" value="O-ANTIGEN TRANSPORTER-RELATED"/>
    <property type="match status" value="1"/>
</dbReference>
<keyword evidence="5 6" id="KW-0472">Membrane</keyword>
<evidence type="ECO:0000256" key="1">
    <source>
        <dbReference type="ARBA" id="ARBA00004651"/>
    </source>
</evidence>
<comment type="subcellular location">
    <subcellularLocation>
        <location evidence="1">Cell membrane</location>
        <topology evidence="1">Multi-pass membrane protein</topology>
    </subcellularLocation>
</comment>
<feature type="transmembrane region" description="Helical" evidence="6">
    <location>
        <begin position="121"/>
        <end position="140"/>
    </location>
</feature>
<keyword evidence="4 6" id="KW-1133">Transmembrane helix</keyword>
<dbReference type="Pfam" id="PF01943">
    <property type="entry name" value="Polysacc_synt"/>
    <property type="match status" value="1"/>
</dbReference>
<evidence type="ECO:0000256" key="5">
    <source>
        <dbReference type="ARBA" id="ARBA00023136"/>
    </source>
</evidence>
<dbReference type="PANTHER" id="PTHR30250">
    <property type="entry name" value="PST FAMILY PREDICTED COLANIC ACID TRANSPORTER"/>
    <property type="match status" value="1"/>
</dbReference>
<gene>
    <name evidence="7" type="ORF">EM308_16990</name>
</gene>
<feature type="transmembrane region" description="Helical" evidence="6">
    <location>
        <begin position="363"/>
        <end position="386"/>
    </location>
</feature>
<feature type="transmembrane region" description="Helical" evidence="6">
    <location>
        <begin position="90"/>
        <end position="115"/>
    </location>
</feature>
<dbReference type="CDD" id="cd13128">
    <property type="entry name" value="MATE_Wzx_like"/>
    <property type="match status" value="1"/>
</dbReference>
<feature type="transmembrane region" description="Helical" evidence="6">
    <location>
        <begin position="149"/>
        <end position="168"/>
    </location>
</feature>
<feature type="transmembrane region" description="Helical" evidence="6">
    <location>
        <begin position="255"/>
        <end position="275"/>
    </location>
</feature>
<evidence type="ECO:0000256" key="6">
    <source>
        <dbReference type="SAM" id="Phobius"/>
    </source>
</evidence>
<protein>
    <recommendedName>
        <fullName evidence="9">Polysaccharide biosynthesis protein C-terminal domain-containing protein</fullName>
    </recommendedName>
</protein>
<proteinExistence type="predicted"/>
<feature type="transmembrane region" description="Helical" evidence="6">
    <location>
        <begin position="331"/>
        <end position="351"/>
    </location>
</feature>
<reference evidence="7 8" key="1">
    <citation type="submission" date="2016-10" db="EMBL/GenBank/DDBJ databases">
        <title>Flavobacterium gilvum sp. nov., isolated from stream water.</title>
        <authorList>
            <person name="Shin S.-K."/>
            <person name="Cho Y.-J."/>
            <person name="Yi H."/>
        </authorList>
    </citation>
    <scope>NUCLEOTIDE SEQUENCE [LARGE SCALE GENOMIC DNA]</scope>
    <source>
        <strain evidence="7 8">EM1308</strain>
    </source>
</reference>
<sequence>MVSTFSNNRLVKNVLSLGIVQVANYVLPLLAIPIVSRIIGPEKFGIINFVSAFVAYFTLIIGYGFNLTATRKLAQNPTDSQMRNRVFSEVFYAQIILLVFSSIIFLICLFFVPALRNEWEVSIFTFIVCISTLLTQDWLFQAMQDLPKVAILNFVSKFIFIILIILIINHQSDYIWYAFSLSISQILVSIISFIWSINRYKLKLYKINISSSIALLLEERTYFFSLVVINLYTSTNIVLLGFLTSSAQVGFYTAAQKITIIIQAILILPLRQALFPFMANKIKENVDNGIETAQKLLPIIFWPALCICIGTLFLSKYIIQILYGSAFEPAIIILQILSFIPMIIALSNIWGLTVMMNLKLDKIYFRITSISAFNSIILNLILIHYFDVIGSAIAWLLTELITLSSIFFYLNKIKIQLVGLKYFNPRYLKGLLLTYYNK</sequence>
<feature type="transmembrane region" description="Helical" evidence="6">
    <location>
        <begin position="222"/>
        <end position="243"/>
    </location>
</feature>
<name>A0AAC9I6K1_9FLAO</name>
<dbReference type="RefSeq" id="WP_035640267.1">
    <property type="nucleotide sequence ID" value="NZ_CP017479.1"/>
</dbReference>
<dbReference type="EMBL" id="CP017479">
    <property type="protein sequence ID" value="AOW11045.1"/>
    <property type="molecule type" value="Genomic_DNA"/>
</dbReference>
<dbReference type="KEGG" id="fgl:EM308_16990"/>
<feature type="transmembrane region" description="Helical" evidence="6">
    <location>
        <begin position="45"/>
        <end position="69"/>
    </location>
</feature>
<feature type="transmembrane region" description="Helical" evidence="6">
    <location>
        <begin position="174"/>
        <end position="197"/>
    </location>
</feature>
<feature type="transmembrane region" description="Helical" evidence="6">
    <location>
        <begin position="296"/>
        <end position="319"/>
    </location>
</feature>
<accession>A0AAC9I6K1</accession>
<keyword evidence="2" id="KW-1003">Cell membrane</keyword>
<keyword evidence="3 6" id="KW-0812">Transmembrane</keyword>
<evidence type="ECO:0000313" key="8">
    <source>
        <dbReference type="Proteomes" id="UP000175968"/>
    </source>
</evidence>
<evidence type="ECO:0000256" key="4">
    <source>
        <dbReference type="ARBA" id="ARBA00022989"/>
    </source>
</evidence>
<feature type="transmembrane region" description="Helical" evidence="6">
    <location>
        <begin position="14"/>
        <end position="39"/>
    </location>
</feature>
<organism evidence="7 8">
    <name type="scientific">Flavobacterium gilvum</name>
    <dbReference type="NCBI Taxonomy" id="1492737"/>
    <lineage>
        <taxon>Bacteria</taxon>
        <taxon>Pseudomonadati</taxon>
        <taxon>Bacteroidota</taxon>
        <taxon>Flavobacteriia</taxon>
        <taxon>Flavobacteriales</taxon>
        <taxon>Flavobacteriaceae</taxon>
        <taxon>Flavobacterium</taxon>
    </lineage>
</organism>
<dbReference type="GO" id="GO:0005886">
    <property type="term" value="C:plasma membrane"/>
    <property type="evidence" value="ECO:0007669"/>
    <property type="project" value="UniProtKB-SubCell"/>
</dbReference>
<dbReference type="AlphaFoldDB" id="A0AAC9I6K1"/>
<evidence type="ECO:0008006" key="9">
    <source>
        <dbReference type="Google" id="ProtNLM"/>
    </source>
</evidence>
<dbReference type="InterPro" id="IPR050833">
    <property type="entry name" value="Poly_Biosynth_Transport"/>
</dbReference>
<dbReference type="Proteomes" id="UP000175968">
    <property type="component" value="Chromosome"/>
</dbReference>
<evidence type="ECO:0000256" key="2">
    <source>
        <dbReference type="ARBA" id="ARBA00022475"/>
    </source>
</evidence>